<dbReference type="InterPro" id="IPR003661">
    <property type="entry name" value="HisK_dim/P_dom"/>
</dbReference>
<evidence type="ECO:0000256" key="6">
    <source>
        <dbReference type="ARBA" id="ARBA00023012"/>
    </source>
</evidence>
<reference evidence="8" key="1">
    <citation type="submission" date="2018-05" db="EMBL/GenBank/DDBJ databases">
        <authorList>
            <person name="Lanie J.A."/>
            <person name="Ng W.-L."/>
            <person name="Kazmierczak K.M."/>
            <person name="Andrzejewski T.M."/>
            <person name="Davidsen T.M."/>
            <person name="Wayne K.J."/>
            <person name="Tettelin H."/>
            <person name="Glass J.I."/>
            <person name="Rusch D."/>
            <person name="Podicherti R."/>
            <person name="Tsui H.-C.T."/>
            <person name="Winkler M.E."/>
        </authorList>
    </citation>
    <scope>NUCLEOTIDE SEQUENCE</scope>
</reference>
<feature type="non-terminal residue" evidence="8">
    <location>
        <position position="257"/>
    </location>
</feature>
<sequence>MENQLKKLITAIQHLESGTGDKQLLPKLSDNDPFAEAFESINKLSKKMGKTNNWVQQIEKLYKTDDLKEIDEETKDNLWENQLIHISKMAQIGTLTTEISHEMTQPLTYLNNYLYTLNDDLKSDDHMLNNKLKNNLDIASKEVNRLIKLVNHIQEFARKDFEKIRIPVKISKIVKQTLLLMDDQIKSSNISLVKQIQEDLPILNVNPNEIEQIFINLLQNAIDSLKEIENNAVLEIVIYQKKRQNKFFIEINDNGKG</sequence>
<keyword evidence="2" id="KW-0808">Transferase</keyword>
<dbReference type="Gene3D" id="1.10.287.130">
    <property type="match status" value="1"/>
</dbReference>
<dbReference type="PROSITE" id="PS50109">
    <property type="entry name" value="HIS_KIN"/>
    <property type="match status" value="1"/>
</dbReference>
<dbReference type="CDD" id="cd00082">
    <property type="entry name" value="HisKA"/>
    <property type="match status" value="1"/>
</dbReference>
<evidence type="ECO:0000256" key="3">
    <source>
        <dbReference type="ARBA" id="ARBA00022741"/>
    </source>
</evidence>
<dbReference type="SUPFAM" id="SSF55874">
    <property type="entry name" value="ATPase domain of HSP90 chaperone/DNA topoisomerase II/histidine kinase"/>
    <property type="match status" value="1"/>
</dbReference>
<dbReference type="GO" id="GO:0000155">
    <property type="term" value="F:phosphorelay sensor kinase activity"/>
    <property type="evidence" value="ECO:0007669"/>
    <property type="project" value="InterPro"/>
</dbReference>
<dbReference type="Pfam" id="PF00512">
    <property type="entry name" value="HisKA"/>
    <property type="match status" value="1"/>
</dbReference>
<evidence type="ECO:0000256" key="4">
    <source>
        <dbReference type="ARBA" id="ARBA00022777"/>
    </source>
</evidence>
<gene>
    <name evidence="8" type="ORF">METZ01_LOCUS409938</name>
</gene>
<evidence type="ECO:0000256" key="1">
    <source>
        <dbReference type="ARBA" id="ARBA00022553"/>
    </source>
</evidence>
<keyword evidence="3" id="KW-0547">Nucleotide-binding</keyword>
<evidence type="ECO:0000313" key="8">
    <source>
        <dbReference type="EMBL" id="SVD57084.1"/>
    </source>
</evidence>
<dbReference type="Gene3D" id="3.30.565.10">
    <property type="entry name" value="Histidine kinase-like ATPase, C-terminal domain"/>
    <property type="match status" value="1"/>
</dbReference>
<protein>
    <recommendedName>
        <fullName evidence="7">Histidine kinase domain-containing protein</fullName>
    </recommendedName>
</protein>
<keyword evidence="4" id="KW-0418">Kinase</keyword>
<dbReference type="EMBL" id="UINC01159149">
    <property type="protein sequence ID" value="SVD57084.1"/>
    <property type="molecule type" value="Genomic_DNA"/>
</dbReference>
<dbReference type="GO" id="GO:0005524">
    <property type="term" value="F:ATP binding"/>
    <property type="evidence" value="ECO:0007669"/>
    <property type="project" value="UniProtKB-KW"/>
</dbReference>
<dbReference type="InterPro" id="IPR036890">
    <property type="entry name" value="HATPase_C_sf"/>
</dbReference>
<dbReference type="AlphaFoldDB" id="A0A382WEM2"/>
<dbReference type="PANTHER" id="PTHR43065">
    <property type="entry name" value="SENSOR HISTIDINE KINASE"/>
    <property type="match status" value="1"/>
</dbReference>
<keyword evidence="1" id="KW-0597">Phosphoprotein</keyword>
<evidence type="ECO:0000256" key="2">
    <source>
        <dbReference type="ARBA" id="ARBA00022679"/>
    </source>
</evidence>
<organism evidence="8">
    <name type="scientific">marine metagenome</name>
    <dbReference type="NCBI Taxonomy" id="408172"/>
    <lineage>
        <taxon>unclassified sequences</taxon>
        <taxon>metagenomes</taxon>
        <taxon>ecological metagenomes</taxon>
    </lineage>
</organism>
<proteinExistence type="predicted"/>
<dbReference type="SMART" id="SM00388">
    <property type="entry name" value="HisKA"/>
    <property type="match status" value="1"/>
</dbReference>
<dbReference type="InterPro" id="IPR005467">
    <property type="entry name" value="His_kinase_dom"/>
</dbReference>
<evidence type="ECO:0000259" key="7">
    <source>
        <dbReference type="PROSITE" id="PS50109"/>
    </source>
</evidence>
<keyword evidence="6" id="KW-0902">Two-component regulatory system</keyword>
<feature type="domain" description="Histidine kinase" evidence="7">
    <location>
        <begin position="98"/>
        <end position="257"/>
    </location>
</feature>
<name>A0A382WEM2_9ZZZZ</name>
<evidence type="ECO:0000256" key="5">
    <source>
        <dbReference type="ARBA" id="ARBA00022840"/>
    </source>
</evidence>
<keyword evidence="5" id="KW-0067">ATP-binding</keyword>
<accession>A0A382WEM2</accession>
<dbReference type="PANTHER" id="PTHR43065:SF10">
    <property type="entry name" value="PEROXIDE STRESS-ACTIVATED HISTIDINE KINASE MAK3"/>
    <property type="match status" value="1"/>
</dbReference>